<feature type="chain" id="PRO_5013566302" evidence="2">
    <location>
        <begin position="17"/>
        <end position="320"/>
    </location>
</feature>
<comment type="caution">
    <text evidence="3">The sequence shown here is derived from an EMBL/GenBank/DDBJ whole genome shotgun (WGS) entry which is preliminary data.</text>
</comment>
<dbReference type="EMBL" id="PDUG01000002">
    <property type="protein sequence ID" value="PIC48472.1"/>
    <property type="molecule type" value="Genomic_DNA"/>
</dbReference>
<gene>
    <name evidence="3" type="primary">Cnig_chr_II.g7428</name>
    <name evidence="3" type="ORF">B9Z55_007428</name>
</gene>
<sequence length="320" mass="34884">MKSLLILLLLVPTTFCFPNVFSRGSCLQHINAARSAFADRFQLANMNELAYNKKLEIKALEQLSYSGPCPQPSIISQNNLDVYLNVKGHDLIVELLSATGSTQLACVRSKCGDEDVISIVTDVQGSSPISGPPGTQCSSQRLANSKGLCTQEHSRGGYDRKGFFGDMWDVVVDTANDVGKAVKDTANDAAEAALKALKMKKEADEAMEKTLKEAMEKAAREAAREATKVLNAAGEVDEEILRSSKGRAGHGRGYGIRNGAKNDYHRQNFYGHYGSDKDDLSTTPDYTTSDASWINSWLHDGPKEVEPATTPFDLSAWLKN</sequence>
<dbReference type="Proteomes" id="UP000230233">
    <property type="component" value="Chromosome II"/>
</dbReference>
<proteinExistence type="predicted"/>
<keyword evidence="4" id="KW-1185">Reference proteome</keyword>
<dbReference type="AlphaFoldDB" id="A0A2G5V9Q4"/>
<name>A0A2G5V9Q4_9PELO</name>
<accession>A0A2G5V9Q4</accession>
<feature type="coiled-coil region" evidence="1">
    <location>
        <begin position="187"/>
        <end position="232"/>
    </location>
</feature>
<evidence type="ECO:0000256" key="1">
    <source>
        <dbReference type="SAM" id="Coils"/>
    </source>
</evidence>
<feature type="signal peptide" evidence="2">
    <location>
        <begin position="1"/>
        <end position="16"/>
    </location>
</feature>
<organism evidence="3 4">
    <name type="scientific">Caenorhabditis nigoni</name>
    <dbReference type="NCBI Taxonomy" id="1611254"/>
    <lineage>
        <taxon>Eukaryota</taxon>
        <taxon>Metazoa</taxon>
        <taxon>Ecdysozoa</taxon>
        <taxon>Nematoda</taxon>
        <taxon>Chromadorea</taxon>
        <taxon>Rhabditida</taxon>
        <taxon>Rhabditina</taxon>
        <taxon>Rhabditomorpha</taxon>
        <taxon>Rhabditoidea</taxon>
        <taxon>Rhabditidae</taxon>
        <taxon>Peloderinae</taxon>
        <taxon>Caenorhabditis</taxon>
    </lineage>
</organism>
<evidence type="ECO:0000313" key="3">
    <source>
        <dbReference type="EMBL" id="PIC48472.1"/>
    </source>
</evidence>
<evidence type="ECO:0000313" key="4">
    <source>
        <dbReference type="Proteomes" id="UP000230233"/>
    </source>
</evidence>
<evidence type="ECO:0000256" key="2">
    <source>
        <dbReference type="SAM" id="SignalP"/>
    </source>
</evidence>
<keyword evidence="2" id="KW-0732">Signal</keyword>
<keyword evidence="1" id="KW-0175">Coiled coil</keyword>
<protein>
    <submittedName>
        <fullName evidence="3">Uncharacterized protein</fullName>
    </submittedName>
</protein>
<dbReference type="OrthoDB" id="5864710at2759"/>
<reference evidence="4" key="1">
    <citation type="submission" date="2017-10" db="EMBL/GenBank/DDBJ databases">
        <title>Rapid genome shrinkage in a self-fertile nematode reveals novel sperm competition proteins.</title>
        <authorList>
            <person name="Yin D."/>
            <person name="Schwarz E.M."/>
            <person name="Thomas C.G."/>
            <person name="Felde R.L."/>
            <person name="Korf I.F."/>
            <person name="Cutter A.D."/>
            <person name="Schartner C.M."/>
            <person name="Ralston E.J."/>
            <person name="Meyer B.J."/>
            <person name="Haag E.S."/>
        </authorList>
    </citation>
    <scope>NUCLEOTIDE SEQUENCE [LARGE SCALE GENOMIC DNA]</scope>
    <source>
        <strain evidence="4">JU1422</strain>
    </source>
</reference>